<evidence type="ECO:0000256" key="1">
    <source>
        <dbReference type="SAM" id="SignalP"/>
    </source>
</evidence>
<feature type="domain" description="3-keto-alpha-glucoside-1,2-lyase/3-keto-2-hydroxy-glucal hydratase" evidence="2">
    <location>
        <begin position="58"/>
        <end position="257"/>
    </location>
</feature>
<evidence type="ECO:0000259" key="2">
    <source>
        <dbReference type="Pfam" id="PF06439"/>
    </source>
</evidence>
<organism evidence="3 4">
    <name type="scientific">Chitinophaga lutea</name>
    <dbReference type="NCBI Taxonomy" id="2488634"/>
    <lineage>
        <taxon>Bacteria</taxon>
        <taxon>Pseudomonadati</taxon>
        <taxon>Bacteroidota</taxon>
        <taxon>Chitinophagia</taxon>
        <taxon>Chitinophagales</taxon>
        <taxon>Chitinophagaceae</taxon>
        <taxon>Chitinophaga</taxon>
    </lineage>
</organism>
<proteinExistence type="predicted"/>
<dbReference type="AlphaFoldDB" id="A0A3N4Q0Y7"/>
<dbReference type="Proteomes" id="UP000278351">
    <property type="component" value="Unassembled WGS sequence"/>
</dbReference>
<protein>
    <submittedName>
        <fullName evidence="3">DUF1080 domain-containing protein</fullName>
    </submittedName>
</protein>
<feature type="chain" id="PRO_5018151206" evidence="1">
    <location>
        <begin position="23"/>
        <end position="260"/>
    </location>
</feature>
<reference evidence="3 4" key="1">
    <citation type="submission" date="2018-11" db="EMBL/GenBank/DDBJ databases">
        <title>Chitinophaga lutea sp.nov., isolate from arsenic contaminated soil.</title>
        <authorList>
            <person name="Zong Y."/>
        </authorList>
    </citation>
    <scope>NUCLEOTIDE SEQUENCE [LARGE SCALE GENOMIC DNA]</scope>
    <source>
        <strain evidence="3 4">ZY74</strain>
    </source>
</reference>
<accession>A0A3N4Q0Y7</accession>
<keyword evidence="1" id="KW-0732">Signal</keyword>
<feature type="signal peptide" evidence="1">
    <location>
        <begin position="1"/>
        <end position="22"/>
    </location>
</feature>
<name>A0A3N4Q0Y7_9BACT</name>
<dbReference type="OrthoDB" id="659240at2"/>
<dbReference type="EMBL" id="RPDH01000001">
    <property type="protein sequence ID" value="RPE13265.1"/>
    <property type="molecule type" value="Genomic_DNA"/>
</dbReference>
<dbReference type="InterPro" id="IPR010496">
    <property type="entry name" value="AL/BT2_dom"/>
</dbReference>
<dbReference type="RefSeq" id="WP_123845782.1">
    <property type="nucleotide sequence ID" value="NZ_RPDH01000001.1"/>
</dbReference>
<keyword evidence="4" id="KW-1185">Reference proteome</keyword>
<dbReference type="PROSITE" id="PS51257">
    <property type="entry name" value="PROKAR_LIPOPROTEIN"/>
    <property type="match status" value="1"/>
</dbReference>
<dbReference type="Gene3D" id="2.60.120.560">
    <property type="entry name" value="Exo-inulinase, domain 1"/>
    <property type="match status" value="1"/>
</dbReference>
<evidence type="ECO:0000313" key="3">
    <source>
        <dbReference type="EMBL" id="RPE13265.1"/>
    </source>
</evidence>
<dbReference type="GO" id="GO:0016787">
    <property type="term" value="F:hydrolase activity"/>
    <property type="evidence" value="ECO:0007669"/>
    <property type="project" value="InterPro"/>
</dbReference>
<dbReference type="Pfam" id="PF06439">
    <property type="entry name" value="3keto-disac_hyd"/>
    <property type="match status" value="1"/>
</dbReference>
<comment type="caution">
    <text evidence="3">The sequence shown here is derived from an EMBL/GenBank/DDBJ whole genome shotgun (WGS) entry which is preliminary data.</text>
</comment>
<sequence>MKRLVIPAFCAAALAVASCNTAQPKEEAKQDSVTAGSENMATAEAPANVLSDAEKAEGWSLLFNGTSLDGWRVYKGKQSNTWGAQNGLLHCTGSTTDKSDMRGDLITNNQYENFELEADWKIAPQGNSGILYLVTEEFEAPYMSGPEYQLIDDENFPEKLEDWQKSGANYAMNPPAKLAAKPVGEWNHTRIVLNKGKLEHWLNGEKVVDTEMWTDEWQKNKTTGKWKDYKGYGVAKKGHICLQDHGSEVWFKNMKIRELK</sequence>
<evidence type="ECO:0000313" key="4">
    <source>
        <dbReference type="Proteomes" id="UP000278351"/>
    </source>
</evidence>
<gene>
    <name evidence="3" type="ORF">EGT74_06970</name>
</gene>